<reference evidence="5" key="1">
    <citation type="journal article" date="2019" name="Int. J. Syst. Evol. Microbiol.">
        <title>The Global Catalogue of Microorganisms (GCM) 10K type strain sequencing project: providing services to taxonomists for standard genome sequencing and annotation.</title>
        <authorList>
            <consortium name="The Broad Institute Genomics Platform"/>
            <consortium name="The Broad Institute Genome Sequencing Center for Infectious Disease"/>
            <person name="Wu L."/>
            <person name="Ma J."/>
        </authorList>
    </citation>
    <scope>NUCLEOTIDE SEQUENCE [LARGE SCALE GENOMIC DNA]</scope>
    <source>
        <strain evidence="5">JCM 17705</strain>
    </source>
</reference>
<dbReference type="Proteomes" id="UP001500582">
    <property type="component" value="Unassembled WGS sequence"/>
</dbReference>
<accession>A0ABP8FQK5</accession>
<dbReference type="Gene3D" id="3.40.630.30">
    <property type="match status" value="1"/>
</dbReference>
<evidence type="ECO:0000313" key="4">
    <source>
        <dbReference type="EMBL" id="GAA4308697.1"/>
    </source>
</evidence>
<name>A0ABP8FQK5_9SPHI</name>
<protein>
    <submittedName>
        <fullName evidence="4">N-acetyltransferase</fullName>
    </submittedName>
</protein>
<dbReference type="CDD" id="cd04301">
    <property type="entry name" value="NAT_SF"/>
    <property type="match status" value="1"/>
</dbReference>
<feature type="domain" description="N-acetyltransferase" evidence="3">
    <location>
        <begin position="5"/>
        <end position="174"/>
    </location>
</feature>
<dbReference type="SUPFAM" id="SSF55729">
    <property type="entry name" value="Acyl-CoA N-acyltransferases (Nat)"/>
    <property type="match status" value="1"/>
</dbReference>
<gene>
    <name evidence="4" type="ORF">GCM10023149_02720</name>
</gene>
<keyword evidence="5" id="KW-1185">Reference proteome</keyword>
<dbReference type="Pfam" id="PF00583">
    <property type="entry name" value="Acetyltransf_1"/>
    <property type="match status" value="1"/>
</dbReference>
<keyword evidence="1" id="KW-0808">Transferase</keyword>
<dbReference type="InterPro" id="IPR050832">
    <property type="entry name" value="Bact_Acetyltransf"/>
</dbReference>
<dbReference type="RefSeq" id="WP_345209181.1">
    <property type="nucleotide sequence ID" value="NZ_BAABFT010000001.1"/>
</dbReference>
<dbReference type="PANTHER" id="PTHR43877">
    <property type="entry name" value="AMINOALKYLPHOSPHONATE N-ACETYLTRANSFERASE-RELATED-RELATED"/>
    <property type="match status" value="1"/>
</dbReference>
<dbReference type="EMBL" id="BAABFT010000001">
    <property type="protein sequence ID" value="GAA4308697.1"/>
    <property type="molecule type" value="Genomic_DNA"/>
</dbReference>
<dbReference type="InterPro" id="IPR000182">
    <property type="entry name" value="GNAT_dom"/>
</dbReference>
<sequence>MYPVITLVKASPADAETLLNLSRKTFFDAFAHQNDAINMEIYAAKAFTLTKIKEELNNPDSAFYFAYLTDHIVGYLKLNTGDAQTEFKEDTALEIERIYVLQDHHGKNIGSQLIDFAIETATEKRFKYVWLGVWEMNIKAIRFYQRHGFEGFSTHRFMLGDEEQTDLLMKRALTQYPN</sequence>
<evidence type="ECO:0000256" key="1">
    <source>
        <dbReference type="ARBA" id="ARBA00022679"/>
    </source>
</evidence>
<dbReference type="PANTHER" id="PTHR43877:SF2">
    <property type="entry name" value="AMINOALKYLPHOSPHONATE N-ACETYLTRANSFERASE-RELATED"/>
    <property type="match status" value="1"/>
</dbReference>
<evidence type="ECO:0000256" key="2">
    <source>
        <dbReference type="ARBA" id="ARBA00023315"/>
    </source>
</evidence>
<comment type="caution">
    <text evidence="4">The sequence shown here is derived from an EMBL/GenBank/DDBJ whole genome shotgun (WGS) entry which is preliminary data.</text>
</comment>
<organism evidence="4 5">
    <name type="scientific">Mucilaginibacter gynuensis</name>
    <dbReference type="NCBI Taxonomy" id="1302236"/>
    <lineage>
        <taxon>Bacteria</taxon>
        <taxon>Pseudomonadati</taxon>
        <taxon>Bacteroidota</taxon>
        <taxon>Sphingobacteriia</taxon>
        <taxon>Sphingobacteriales</taxon>
        <taxon>Sphingobacteriaceae</taxon>
        <taxon>Mucilaginibacter</taxon>
    </lineage>
</organism>
<dbReference type="PROSITE" id="PS51186">
    <property type="entry name" value="GNAT"/>
    <property type="match status" value="1"/>
</dbReference>
<evidence type="ECO:0000259" key="3">
    <source>
        <dbReference type="PROSITE" id="PS51186"/>
    </source>
</evidence>
<dbReference type="InterPro" id="IPR016181">
    <property type="entry name" value="Acyl_CoA_acyltransferase"/>
</dbReference>
<keyword evidence="2" id="KW-0012">Acyltransferase</keyword>
<evidence type="ECO:0000313" key="5">
    <source>
        <dbReference type="Proteomes" id="UP001500582"/>
    </source>
</evidence>
<proteinExistence type="predicted"/>